<dbReference type="PANTHER" id="PTHR36836">
    <property type="entry name" value="COLANIC ACID BIOSYNTHESIS PROTEIN WCAK"/>
    <property type="match status" value="1"/>
</dbReference>
<proteinExistence type="predicted"/>
<dbReference type="RefSeq" id="WP_174560402.1">
    <property type="nucleotide sequence ID" value="NZ_CADDTS010000043.1"/>
</dbReference>
<organism evidence="2 3">
    <name type="scientific">Acinetobacter bouvetii</name>
    <dbReference type="NCBI Taxonomy" id="202951"/>
    <lineage>
        <taxon>Bacteria</taxon>
        <taxon>Pseudomonadati</taxon>
        <taxon>Pseudomonadota</taxon>
        <taxon>Gammaproteobacteria</taxon>
        <taxon>Moraxellales</taxon>
        <taxon>Moraxellaceae</taxon>
        <taxon>Acinetobacter</taxon>
    </lineage>
</organism>
<evidence type="ECO:0000313" key="2">
    <source>
        <dbReference type="EMBL" id="CAB1220493.1"/>
    </source>
</evidence>
<dbReference type="InterPro" id="IPR007345">
    <property type="entry name" value="Polysacch_pyruvyl_Trfase"/>
</dbReference>
<reference evidence="2 3" key="1">
    <citation type="submission" date="2020-02" db="EMBL/GenBank/DDBJ databases">
        <authorList>
            <person name="Chaudhuri R."/>
        </authorList>
    </citation>
    <scope>NUCLEOTIDE SEQUENCE [LARGE SCALE GENOMIC DNA]</scope>
    <source>
        <strain evidence="2">SFB21</strain>
    </source>
</reference>
<evidence type="ECO:0000313" key="3">
    <source>
        <dbReference type="Proteomes" id="UP000489961"/>
    </source>
</evidence>
<feature type="domain" description="Polysaccharide pyruvyl transferase" evidence="1">
    <location>
        <begin position="18"/>
        <end position="308"/>
    </location>
</feature>
<gene>
    <name evidence="2" type="ORF">SFB21_2603</name>
</gene>
<protein>
    <submittedName>
        <fullName evidence="2">Polysaccharide pyruvyl transferase</fullName>
    </submittedName>
</protein>
<dbReference type="GO" id="GO:0016740">
    <property type="term" value="F:transferase activity"/>
    <property type="evidence" value="ECO:0007669"/>
    <property type="project" value="UniProtKB-KW"/>
</dbReference>
<keyword evidence="2" id="KW-0808">Transferase</keyword>
<dbReference type="AlphaFoldDB" id="A0A811GCN9"/>
<name>A0A811GCN9_9GAMM</name>
<accession>A0A811GCN9</accession>
<dbReference type="PANTHER" id="PTHR36836:SF1">
    <property type="entry name" value="COLANIC ACID BIOSYNTHESIS PROTEIN WCAK"/>
    <property type="match status" value="1"/>
</dbReference>
<sequence>MIKNTTPIIEIHGTGIHNRGAELMAIAISEKIWSLYPNAKIVVPSTFGFPSDISRYGFFTSSTLELLAKRAVFSLTIAGLTGKIIKSKKVDVVLDASGFAFSDQWGEYFPKHLFQKMIAKHRVHQSLILMPQALGKFEKKDVSDWTKKLFSRADIVFARDEQSYKYSEPLIDLSNKLKLSPDFTIAVKPLENSSIQLPEKFVAIVPNLRMLDKSDDPEAYLNFLKKSIELILKNGLVPLFLIHDAKEDLKVVATLGENYSNIEAIQHQDPRVLKWILGQAQFVIGSRFHALVSTMSQGVPCIGAGWSHKYPELFADFSNRDGLIDNLADLTSLEKQITIFSNQVTYVERSKQIQSAANELKNKVDQMWKLIIENINQHLEKKVN</sequence>
<comment type="caution">
    <text evidence="2">The sequence shown here is derived from an EMBL/GenBank/DDBJ whole genome shotgun (WGS) entry which is preliminary data.</text>
</comment>
<dbReference type="EMBL" id="CADDTS010000043">
    <property type="protein sequence ID" value="CAB1220493.1"/>
    <property type="molecule type" value="Genomic_DNA"/>
</dbReference>
<dbReference type="Pfam" id="PF04230">
    <property type="entry name" value="PS_pyruv_trans"/>
    <property type="match status" value="1"/>
</dbReference>
<dbReference type="Proteomes" id="UP000489961">
    <property type="component" value="Unassembled WGS sequence"/>
</dbReference>
<evidence type="ECO:0000259" key="1">
    <source>
        <dbReference type="Pfam" id="PF04230"/>
    </source>
</evidence>